<organism evidence="1 2">
    <name type="scientific">Mycoplasmopsis edwardii</name>
    <dbReference type="NCBI Taxonomy" id="53558"/>
    <lineage>
        <taxon>Bacteria</taxon>
        <taxon>Bacillati</taxon>
        <taxon>Mycoplasmatota</taxon>
        <taxon>Mycoplasmoidales</taxon>
        <taxon>Metamycoplasmataceae</taxon>
        <taxon>Mycoplasmopsis</taxon>
    </lineage>
</organism>
<dbReference type="SUPFAM" id="SSF160964">
    <property type="entry name" value="MalF N-terminal region-like"/>
    <property type="match status" value="1"/>
</dbReference>
<accession>A0A3B0Q9E5</accession>
<gene>
    <name evidence="1" type="ORF">NCTC10132_00043</name>
</gene>
<evidence type="ECO:0000313" key="2">
    <source>
        <dbReference type="Proteomes" id="UP000257559"/>
    </source>
</evidence>
<sequence>MIFIVATPVITSILVSFTNYGFLHEAPAQPVDW</sequence>
<protein>
    <submittedName>
        <fullName evidence="1">Uncharacterized protein</fullName>
    </submittedName>
</protein>
<dbReference type="KEGG" id="medw:NCTC10132_00043"/>
<keyword evidence="2" id="KW-1185">Reference proteome</keyword>
<proteinExistence type="predicted"/>
<dbReference type="EMBL" id="LS991951">
    <property type="protein sequence ID" value="SYV96713.1"/>
    <property type="molecule type" value="Genomic_DNA"/>
</dbReference>
<reference evidence="2" key="1">
    <citation type="submission" date="2018-06" db="EMBL/GenBank/DDBJ databases">
        <authorList>
            <consortium name="Pathogen Informatics"/>
        </authorList>
    </citation>
    <scope>NUCLEOTIDE SEQUENCE [LARGE SCALE GENOMIC DNA]</scope>
    <source>
        <strain evidence="2">NCTC10132</strain>
    </source>
</reference>
<dbReference type="Proteomes" id="UP000257559">
    <property type="component" value="Chromosome"/>
</dbReference>
<dbReference type="AlphaFoldDB" id="A0A3B0Q9E5"/>
<evidence type="ECO:0000313" key="1">
    <source>
        <dbReference type="EMBL" id="SYV96713.1"/>
    </source>
</evidence>
<feature type="non-terminal residue" evidence="1">
    <location>
        <position position="33"/>
    </location>
</feature>
<name>A0A3B0Q9E5_9BACT</name>